<dbReference type="SUPFAM" id="SSF57701">
    <property type="entry name" value="Zn2/Cys6 DNA-binding domain"/>
    <property type="match status" value="1"/>
</dbReference>
<dbReference type="AlphaFoldDB" id="A0A316VKA3"/>
<gene>
    <name evidence="7" type="ORF">FA14DRAFT_172531</name>
</gene>
<evidence type="ECO:0000256" key="5">
    <source>
        <dbReference type="SAM" id="MobiDB-lite"/>
    </source>
</evidence>
<protein>
    <recommendedName>
        <fullName evidence="6">Zn(2)-C6 fungal-type domain-containing protein</fullName>
    </recommendedName>
</protein>
<dbReference type="InterPro" id="IPR036864">
    <property type="entry name" value="Zn2-C6_fun-type_DNA-bd_sf"/>
</dbReference>
<name>A0A316VKA3_9BASI</name>
<sequence length="734" mass="81397">MKPRSSCDACHMRKTKCDLLEVKAEARAQGILDLNNGTHVACSFCQSLGVTCKVSAESKNKKGEMQIGKHKKGKRIRALLEADRNGSEEKMDASHQDPSLNENVNRKDGYSTFTAPSLTLHSGKMRDSAGDAMFTRWVSKLNPNFSRLNNGISSKPLSSGRMLNVVGLNQNILESCIKGYFDTMERWIPLTQGREEFLRRSNLFIRQTQGLLDEEDEAASKKNEKGVQKGPISEILLLAVVARGSIHSPYSALFEPLVDRLVEVIHKGDTLTESGLDGVEAVGIIHEAFFRTLHPTAKDGKLTTCLRMDPLGKGFPMELCLFHNLNDPASALAQTDVDRAAYLFWVQYAVDALRSASACRMYRLHEEDIGWPLNLEPKDYPYIYIASIARELCTGLFSSKSRREPLKDECILGLLERLSDWPEKGGISIHKILEPLSEQESADGQPPFPPNKMMELTTLSALWLRLHLSLWIATQGPKGEHLLPSTHERIEHETSVGATRVEKVAKFAVRYDLVDCGSTLMVSSMAAWFLYLTRRSAGKDKMNARKDDDHSDRIRMAQSMVTGIRAARQTKGAPQLADALQDIIDQKTNTKPLGVDEIAYVSEKGHMPTAAKKQRRSTNVAREHSSDERREEKVHTYAPQSSTRATLFPSEEEQRKGASTASASPTTTITPSQSGSTSGPSTNYTPNNNHPIPEDQMNILMNDEIPSSTLLGSNVLAWDPDLLAFLDASFLGTS</sequence>
<keyword evidence="3" id="KW-0238">DNA-binding</keyword>
<dbReference type="GO" id="GO:0000981">
    <property type="term" value="F:DNA-binding transcription factor activity, RNA polymerase II-specific"/>
    <property type="evidence" value="ECO:0007669"/>
    <property type="project" value="InterPro"/>
</dbReference>
<dbReference type="Proteomes" id="UP000245771">
    <property type="component" value="Unassembled WGS sequence"/>
</dbReference>
<feature type="region of interest" description="Disordered" evidence="5">
    <location>
        <begin position="601"/>
        <end position="695"/>
    </location>
</feature>
<feature type="compositionally biased region" description="Basic and acidic residues" evidence="5">
    <location>
        <begin position="83"/>
        <end position="95"/>
    </location>
</feature>
<dbReference type="GeneID" id="37022191"/>
<dbReference type="EMBL" id="KZ819603">
    <property type="protein sequence ID" value="PWN35935.1"/>
    <property type="molecule type" value="Genomic_DNA"/>
</dbReference>
<feature type="compositionally biased region" description="Basic and acidic residues" evidence="5">
    <location>
        <begin position="621"/>
        <end position="635"/>
    </location>
</feature>
<dbReference type="RefSeq" id="XP_025356237.1">
    <property type="nucleotide sequence ID" value="XM_025500410.1"/>
</dbReference>
<dbReference type="GO" id="GO:0008270">
    <property type="term" value="F:zinc ion binding"/>
    <property type="evidence" value="ECO:0007669"/>
    <property type="project" value="InterPro"/>
</dbReference>
<dbReference type="GO" id="GO:0003677">
    <property type="term" value="F:DNA binding"/>
    <property type="evidence" value="ECO:0007669"/>
    <property type="project" value="UniProtKB-KW"/>
</dbReference>
<dbReference type="Gene3D" id="4.10.240.10">
    <property type="entry name" value="Zn(2)-C6 fungal-type DNA-binding domain"/>
    <property type="match status" value="1"/>
</dbReference>
<feature type="domain" description="Zn(2)-C6 fungal-type" evidence="6">
    <location>
        <begin position="1"/>
        <end position="63"/>
    </location>
</feature>
<dbReference type="CDD" id="cd00067">
    <property type="entry name" value="GAL4"/>
    <property type="match status" value="1"/>
</dbReference>
<dbReference type="InterPro" id="IPR001138">
    <property type="entry name" value="Zn2Cys6_DnaBD"/>
</dbReference>
<dbReference type="OrthoDB" id="2549591at2759"/>
<evidence type="ECO:0000313" key="8">
    <source>
        <dbReference type="Proteomes" id="UP000245771"/>
    </source>
</evidence>
<evidence type="ECO:0000256" key="4">
    <source>
        <dbReference type="ARBA" id="ARBA00023242"/>
    </source>
</evidence>
<evidence type="ECO:0000256" key="2">
    <source>
        <dbReference type="ARBA" id="ARBA00022723"/>
    </source>
</evidence>
<dbReference type="PANTHER" id="PTHR46910">
    <property type="entry name" value="TRANSCRIPTION FACTOR PDR1"/>
    <property type="match status" value="1"/>
</dbReference>
<reference evidence="7 8" key="1">
    <citation type="journal article" date="2018" name="Mol. Biol. Evol.">
        <title>Broad Genomic Sampling Reveals a Smut Pathogenic Ancestry of the Fungal Clade Ustilaginomycotina.</title>
        <authorList>
            <person name="Kijpornyongpan T."/>
            <person name="Mondo S.J."/>
            <person name="Barry K."/>
            <person name="Sandor L."/>
            <person name="Lee J."/>
            <person name="Lipzen A."/>
            <person name="Pangilinan J."/>
            <person name="LaButti K."/>
            <person name="Hainaut M."/>
            <person name="Henrissat B."/>
            <person name="Grigoriev I.V."/>
            <person name="Spatafora J.W."/>
            <person name="Aime M.C."/>
        </authorList>
    </citation>
    <scope>NUCLEOTIDE SEQUENCE [LARGE SCALE GENOMIC DNA]</scope>
    <source>
        <strain evidence="7 8">MCA 3882</strain>
    </source>
</reference>
<comment type="subcellular location">
    <subcellularLocation>
        <location evidence="1">Nucleus</location>
    </subcellularLocation>
</comment>
<dbReference type="CDD" id="cd12148">
    <property type="entry name" value="fungal_TF_MHR"/>
    <property type="match status" value="1"/>
</dbReference>
<keyword evidence="4" id="KW-0539">Nucleus</keyword>
<evidence type="ECO:0000256" key="3">
    <source>
        <dbReference type="ARBA" id="ARBA00023125"/>
    </source>
</evidence>
<evidence type="ECO:0000259" key="6">
    <source>
        <dbReference type="SMART" id="SM00066"/>
    </source>
</evidence>
<dbReference type="SMART" id="SM00066">
    <property type="entry name" value="GAL4"/>
    <property type="match status" value="1"/>
</dbReference>
<feature type="compositionally biased region" description="Low complexity" evidence="5">
    <location>
        <begin position="657"/>
        <end position="682"/>
    </location>
</feature>
<accession>A0A316VKA3</accession>
<feature type="region of interest" description="Disordered" evidence="5">
    <location>
        <begin position="83"/>
        <end position="108"/>
    </location>
</feature>
<dbReference type="InParanoid" id="A0A316VKA3"/>
<evidence type="ECO:0000256" key="1">
    <source>
        <dbReference type="ARBA" id="ARBA00004123"/>
    </source>
</evidence>
<dbReference type="GO" id="GO:0005634">
    <property type="term" value="C:nucleus"/>
    <property type="evidence" value="ECO:0007669"/>
    <property type="project" value="UniProtKB-SubCell"/>
</dbReference>
<keyword evidence="8" id="KW-1185">Reference proteome</keyword>
<proteinExistence type="predicted"/>
<keyword evidence="2" id="KW-0479">Metal-binding</keyword>
<dbReference type="PANTHER" id="PTHR46910:SF3">
    <property type="entry name" value="HALOTOLERANCE PROTEIN 9-RELATED"/>
    <property type="match status" value="1"/>
</dbReference>
<evidence type="ECO:0000313" key="7">
    <source>
        <dbReference type="EMBL" id="PWN35935.1"/>
    </source>
</evidence>
<organism evidence="7 8">
    <name type="scientific">Meira miltonrushii</name>
    <dbReference type="NCBI Taxonomy" id="1280837"/>
    <lineage>
        <taxon>Eukaryota</taxon>
        <taxon>Fungi</taxon>
        <taxon>Dikarya</taxon>
        <taxon>Basidiomycota</taxon>
        <taxon>Ustilaginomycotina</taxon>
        <taxon>Exobasidiomycetes</taxon>
        <taxon>Exobasidiales</taxon>
        <taxon>Brachybasidiaceae</taxon>
        <taxon>Meira</taxon>
    </lineage>
</organism>
<dbReference type="InterPro" id="IPR050987">
    <property type="entry name" value="AtrR-like"/>
</dbReference>